<dbReference type="EMBL" id="LT854256">
    <property type="protein sequence ID" value="SMR51005.1"/>
    <property type="molecule type" value="Genomic_DNA"/>
</dbReference>
<reference evidence="3" key="1">
    <citation type="submission" date="2017-05" db="EMBL/GenBank/DDBJ databases">
        <authorList>
            <person name="Song R."/>
            <person name="Chenine A.L."/>
            <person name="Ruprecht R.M."/>
        </authorList>
    </citation>
    <scope>NUCLEOTIDE SEQUENCE [LARGE SCALE GENOMIC DNA]</scope>
</reference>
<evidence type="ECO:0000256" key="1">
    <source>
        <dbReference type="SAM" id="Phobius"/>
    </source>
</evidence>
<keyword evidence="1" id="KW-0812">Transmembrane</keyword>
<feature type="transmembrane region" description="Helical" evidence="1">
    <location>
        <begin position="38"/>
        <end position="57"/>
    </location>
</feature>
<evidence type="ECO:0000313" key="3">
    <source>
        <dbReference type="Proteomes" id="UP000245764"/>
    </source>
</evidence>
<evidence type="ECO:0000313" key="2">
    <source>
        <dbReference type="EMBL" id="SMR51005.1"/>
    </source>
</evidence>
<gene>
    <name evidence="2" type="ORF">ZT1E4_G5223</name>
</gene>
<dbReference type="AlphaFoldDB" id="A0A2H1GBR6"/>
<keyword evidence="1" id="KW-0472">Membrane</keyword>
<protein>
    <submittedName>
        <fullName evidence="2">Uncharacterized protein</fullName>
    </submittedName>
</protein>
<sequence>MARTATKETLYISSADRLEEYRTPSDTVSSFTRFQKPAVMAGFHAFLMLTFASLIHATPYNVLLARQEQSEVCPTGLAGYATDGALCIETGGEDFVSSLCGAFPPLVTETFSTSSTSTIAVTVTSAAQTVYTPPPFTRTRYSTATTSFVTATSGNVTTQVATTVVTDTTTATNFICPASSFTAVALAAIAENYKRQEPSGTPDCLTAYQRQRGEEGIRDACSCLVPGQASSTTSITRTNVITSRRTQTQLGTTTIRGTTFYTNVTTATATVLSTETRTITVPRTIAATSTRTITRTISTSLPSPTPARFRIYYNATSPSSTSTTRIYGARTTAPADPSVYEIAFTPRTLPDEFALNSASQLVDLTFFRTITTRNRQDPYPFVFLNAAADAQGEDGQGLIVPMCSVCDGELTCGSDYQFAVCLEEGLLALGPDGDWAVPQGGNGTVDGGDEACTIVRLGVEAVDLGRK</sequence>
<name>A0A2H1GBR6_ZYMTR</name>
<organism evidence="2 3">
    <name type="scientific">Zymoseptoria tritici ST99CH_1E4</name>
    <dbReference type="NCBI Taxonomy" id="1276532"/>
    <lineage>
        <taxon>Eukaryota</taxon>
        <taxon>Fungi</taxon>
        <taxon>Dikarya</taxon>
        <taxon>Ascomycota</taxon>
        <taxon>Pezizomycotina</taxon>
        <taxon>Dothideomycetes</taxon>
        <taxon>Dothideomycetidae</taxon>
        <taxon>Mycosphaerellales</taxon>
        <taxon>Mycosphaerellaceae</taxon>
        <taxon>Zymoseptoria</taxon>
    </lineage>
</organism>
<dbReference type="Proteomes" id="UP000245764">
    <property type="component" value="Chromosome 4"/>
</dbReference>
<accession>A0A2H1GBR6</accession>
<keyword evidence="1" id="KW-1133">Transmembrane helix</keyword>
<proteinExistence type="predicted"/>